<dbReference type="SUPFAM" id="SSF49899">
    <property type="entry name" value="Concanavalin A-like lectins/glucanases"/>
    <property type="match status" value="1"/>
</dbReference>
<dbReference type="PANTHER" id="PTHR10963:SF55">
    <property type="entry name" value="GLYCOSIDE HYDROLASE FAMILY 16 PROTEIN"/>
    <property type="match status" value="1"/>
</dbReference>
<dbReference type="GO" id="GO:0004553">
    <property type="term" value="F:hydrolase activity, hydrolyzing O-glycosyl compounds"/>
    <property type="evidence" value="ECO:0007669"/>
    <property type="project" value="InterPro"/>
</dbReference>
<name>A0A6C2UIK2_9BACT</name>
<comment type="similarity">
    <text evidence="1">Belongs to the glycosyl hydrolase 16 family.</text>
</comment>
<keyword evidence="2" id="KW-0732">Signal</keyword>
<evidence type="ECO:0000256" key="2">
    <source>
        <dbReference type="SAM" id="SignalP"/>
    </source>
</evidence>
<dbReference type="CDD" id="cd08023">
    <property type="entry name" value="GH16_laminarinase_like"/>
    <property type="match status" value="1"/>
</dbReference>
<evidence type="ECO:0000259" key="3">
    <source>
        <dbReference type="PROSITE" id="PS51762"/>
    </source>
</evidence>
<dbReference type="InterPro" id="IPR050546">
    <property type="entry name" value="Glycosyl_Hydrlase_16"/>
</dbReference>
<dbReference type="AlphaFoldDB" id="A0A6C2UIK2"/>
<protein>
    <submittedName>
        <fullName evidence="4">Beta-glucanase</fullName>
    </submittedName>
</protein>
<organism evidence="4 5">
    <name type="scientific">Pontiella sulfatireligans</name>
    <dbReference type="NCBI Taxonomy" id="2750658"/>
    <lineage>
        <taxon>Bacteria</taxon>
        <taxon>Pseudomonadati</taxon>
        <taxon>Kiritimatiellota</taxon>
        <taxon>Kiritimatiellia</taxon>
        <taxon>Kiritimatiellales</taxon>
        <taxon>Pontiellaceae</taxon>
        <taxon>Pontiella</taxon>
    </lineage>
</organism>
<feature type="signal peptide" evidence="2">
    <location>
        <begin position="1"/>
        <end position="20"/>
    </location>
</feature>
<dbReference type="EMBL" id="CAAHFH010000001">
    <property type="protein sequence ID" value="VGO19251.1"/>
    <property type="molecule type" value="Genomic_DNA"/>
</dbReference>
<dbReference type="GO" id="GO:0005975">
    <property type="term" value="P:carbohydrate metabolic process"/>
    <property type="evidence" value="ECO:0007669"/>
    <property type="project" value="InterPro"/>
</dbReference>
<feature type="domain" description="GH16" evidence="3">
    <location>
        <begin position="16"/>
        <end position="275"/>
    </location>
</feature>
<dbReference type="PROSITE" id="PS51762">
    <property type="entry name" value="GH16_2"/>
    <property type="match status" value="1"/>
</dbReference>
<evidence type="ECO:0000313" key="5">
    <source>
        <dbReference type="Proteomes" id="UP000346198"/>
    </source>
</evidence>
<keyword evidence="5" id="KW-1185">Reference proteome</keyword>
<sequence length="286" mass="33062">MKIKPMLLFILLALSATALANNYQLVWADEFNQDGDPKAGNWNLEHGFVRNNELQWYQPDNAFCSNGLLIIEGRKEWKPNPNHKPNSNNWKTKRKGAAYTSSCLTTKGLHSWQYGRFEIRAKIEARDGLWPAIWTLGVKGDWPNNGEIDIMEYYKGDILANVASGTKRRWSPKWDTTKTPVAELGANWDDAFHVWRMDWTEKYIRLYVDDRLLNETLLSTTNNPEGHPIKNPFHQPHYILLNLAIGGINGGDPAETQFPSRYEIDYVRVYQKERPENIRQNDSVAE</sequence>
<evidence type="ECO:0000256" key="1">
    <source>
        <dbReference type="ARBA" id="ARBA00006865"/>
    </source>
</evidence>
<dbReference type="Pfam" id="PF00722">
    <property type="entry name" value="Glyco_hydro_16"/>
    <property type="match status" value="1"/>
</dbReference>
<feature type="chain" id="PRO_5025499881" evidence="2">
    <location>
        <begin position="21"/>
        <end position="286"/>
    </location>
</feature>
<dbReference type="InterPro" id="IPR000757">
    <property type="entry name" value="Beta-glucanase-like"/>
</dbReference>
<dbReference type="InterPro" id="IPR013320">
    <property type="entry name" value="ConA-like_dom_sf"/>
</dbReference>
<proteinExistence type="inferred from homology"/>
<dbReference type="PANTHER" id="PTHR10963">
    <property type="entry name" value="GLYCOSYL HYDROLASE-RELATED"/>
    <property type="match status" value="1"/>
</dbReference>
<dbReference type="Proteomes" id="UP000346198">
    <property type="component" value="Unassembled WGS sequence"/>
</dbReference>
<reference evidence="4 5" key="1">
    <citation type="submission" date="2019-04" db="EMBL/GenBank/DDBJ databases">
        <authorList>
            <person name="Van Vliet M D."/>
        </authorList>
    </citation>
    <scope>NUCLEOTIDE SEQUENCE [LARGE SCALE GENOMIC DNA]</scope>
    <source>
        <strain evidence="4 5">F21</strain>
    </source>
</reference>
<gene>
    <name evidence="4" type="primary">bglA_2</name>
    <name evidence="4" type="ORF">SCARR_01308</name>
</gene>
<evidence type="ECO:0000313" key="4">
    <source>
        <dbReference type="EMBL" id="VGO19251.1"/>
    </source>
</evidence>
<dbReference type="RefSeq" id="WP_136060666.1">
    <property type="nucleotide sequence ID" value="NZ_CAAHFH010000001.1"/>
</dbReference>
<dbReference type="Gene3D" id="2.60.120.200">
    <property type="match status" value="1"/>
</dbReference>
<accession>A0A6C2UIK2</accession>